<comment type="caution">
    <text evidence="1">The sequence shown here is derived from an EMBL/GenBank/DDBJ whole genome shotgun (WGS) entry which is preliminary data.</text>
</comment>
<dbReference type="RefSeq" id="WP_249316387.1">
    <property type="nucleotide sequence ID" value="NZ_JACRSR010000003.1"/>
</dbReference>
<dbReference type="Proteomes" id="UP000623172">
    <property type="component" value="Unassembled WGS sequence"/>
</dbReference>
<sequence length="222" mass="23895">MAEKDILIHVRREDSGVPTNDYDILYPKTLERLVVDENGIILKDKMDTKLDKVLYTPEDILTKVKTVDGEGSGLDADTVDGLHAAELAGLAYVNERLNDQPEKYDLALRTGLIKADPYDSYYYANSWGEVTLHAHVKRADGGAITNGTGLFTLPIGWYPAALLSVPAFAAGMGFVGMVDLYSGSGGPGASGVYYGADAPTLSLSASFLAYREVRRGNISIAV</sequence>
<protein>
    <submittedName>
        <fullName evidence="1">Uncharacterized protein</fullName>
    </submittedName>
</protein>
<reference evidence="1" key="1">
    <citation type="submission" date="2020-08" db="EMBL/GenBank/DDBJ databases">
        <title>Genome public.</title>
        <authorList>
            <person name="Liu C."/>
            <person name="Sun Q."/>
        </authorList>
    </citation>
    <scope>NUCLEOTIDE SEQUENCE</scope>
    <source>
        <strain evidence="1">NSJ-53</strain>
    </source>
</reference>
<evidence type="ECO:0000313" key="2">
    <source>
        <dbReference type="Proteomes" id="UP000623172"/>
    </source>
</evidence>
<proteinExistence type="predicted"/>
<keyword evidence="2" id="KW-1185">Reference proteome</keyword>
<evidence type="ECO:0000313" key="1">
    <source>
        <dbReference type="EMBL" id="MBC8531767.1"/>
    </source>
</evidence>
<dbReference type="AlphaFoldDB" id="A0A926HL75"/>
<name>A0A926HL75_9FIRM</name>
<dbReference type="EMBL" id="JACRSR010000003">
    <property type="protein sequence ID" value="MBC8531767.1"/>
    <property type="molecule type" value="Genomic_DNA"/>
</dbReference>
<organism evidence="1 2">
    <name type="scientific">Gehongia tenuis</name>
    <dbReference type="NCBI Taxonomy" id="2763655"/>
    <lineage>
        <taxon>Bacteria</taxon>
        <taxon>Bacillati</taxon>
        <taxon>Bacillota</taxon>
        <taxon>Clostridia</taxon>
        <taxon>Christensenellales</taxon>
        <taxon>Christensenellaceae</taxon>
        <taxon>Gehongia</taxon>
    </lineage>
</organism>
<accession>A0A926HL75</accession>
<gene>
    <name evidence="1" type="ORF">H8696_07885</name>
</gene>